<accession>A0A9D4YER9</accession>
<dbReference type="Gramene" id="Psat02G0186500-T1">
    <property type="protein sequence ID" value="KAI5435211.1"/>
    <property type="gene ID" value="KIW84_021865"/>
</dbReference>
<keyword evidence="3" id="KW-1185">Reference proteome</keyword>
<evidence type="ECO:0000256" key="1">
    <source>
        <dbReference type="SAM" id="MobiDB-lite"/>
    </source>
</evidence>
<evidence type="ECO:0000313" key="2">
    <source>
        <dbReference type="EMBL" id="KAI5435211.1"/>
    </source>
</evidence>
<proteinExistence type="predicted"/>
<sequence length="157" mass="17944">MLDATPVKENMPISYYDAKRMVSKLGLELKKIDYYIGGCMLFYDNELGTNDEGLEEWVRMEKWDVHIAWDTQKRLLWKWMGNFCGLTVTVDDDISPVNGIIKIKETTSLGDTVVVGQQVDATILLSTNHVEKEQEESGDSEDNNIGFDEGSEYYDDE</sequence>
<comment type="caution">
    <text evidence="2">The sequence shown here is derived from an EMBL/GenBank/DDBJ whole genome shotgun (WGS) entry which is preliminary data.</text>
</comment>
<feature type="region of interest" description="Disordered" evidence="1">
    <location>
        <begin position="130"/>
        <end position="157"/>
    </location>
</feature>
<name>A0A9D4YER9_PEA</name>
<protein>
    <submittedName>
        <fullName evidence="2">Uncharacterized protein</fullName>
    </submittedName>
</protein>
<dbReference type="AlphaFoldDB" id="A0A9D4YER9"/>
<feature type="compositionally biased region" description="Acidic residues" evidence="1">
    <location>
        <begin position="133"/>
        <end position="142"/>
    </location>
</feature>
<reference evidence="2 3" key="1">
    <citation type="journal article" date="2022" name="Nat. Genet.">
        <title>Improved pea reference genome and pan-genome highlight genomic features and evolutionary characteristics.</title>
        <authorList>
            <person name="Yang T."/>
            <person name="Liu R."/>
            <person name="Luo Y."/>
            <person name="Hu S."/>
            <person name="Wang D."/>
            <person name="Wang C."/>
            <person name="Pandey M.K."/>
            <person name="Ge S."/>
            <person name="Xu Q."/>
            <person name="Li N."/>
            <person name="Li G."/>
            <person name="Huang Y."/>
            <person name="Saxena R.K."/>
            <person name="Ji Y."/>
            <person name="Li M."/>
            <person name="Yan X."/>
            <person name="He Y."/>
            <person name="Liu Y."/>
            <person name="Wang X."/>
            <person name="Xiang C."/>
            <person name="Varshney R.K."/>
            <person name="Ding H."/>
            <person name="Gao S."/>
            <person name="Zong X."/>
        </authorList>
    </citation>
    <scope>NUCLEOTIDE SEQUENCE [LARGE SCALE GENOMIC DNA]</scope>
    <source>
        <strain evidence="2 3">cv. Zhongwan 6</strain>
    </source>
</reference>
<dbReference type="EMBL" id="JAMSHJ010000002">
    <property type="protein sequence ID" value="KAI5435211.1"/>
    <property type="molecule type" value="Genomic_DNA"/>
</dbReference>
<organism evidence="2 3">
    <name type="scientific">Pisum sativum</name>
    <name type="common">Garden pea</name>
    <name type="synonym">Lathyrus oleraceus</name>
    <dbReference type="NCBI Taxonomy" id="3888"/>
    <lineage>
        <taxon>Eukaryota</taxon>
        <taxon>Viridiplantae</taxon>
        <taxon>Streptophyta</taxon>
        <taxon>Embryophyta</taxon>
        <taxon>Tracheophyta</taxon>
        <taxon>Spermatophyta</taxon>
        <taxon>Magnoliopsida</taxon>
        <taxon>eudicotyledons</taxon>
        <taxon>Gunneridae</taxon>
        <taxon>Pentapetalae</taxon>
        <taxon>rosids</taxon>
        <taxon>fabids</taxon>
        <taxon>Fabales</taxon>
        <taxon>Fabaceae</taxon>
        <taxon>Papilionoideae</taxon>
        <taxon>50 kb inversion clade</taxon>
        <taxon>NPAAA clade</taxon>
        <taxon>Hologalegina</taxon>
        <taxon>IRL clade</taxon>
        <taxon>Fabeae</taxon>
        <taxon>Lathyrus</taxon>
    </lineage>
</organism>
<dbReference type="Proteomes" id="UP001058974">
    <property type="component" value="Chromosome 2"/>
</dbReference>
<evidence type="ECO:0000313" key="3">
    <source>
        <dbReference type="Proteomes" id="UP001058974"/>
    </source>
</evidence>
<gene>
    <name evidence="2" type="ORF">KIW84_021865</name>
</gene>